<protein>
    <submittedName>
        <fullName evidence="1">PD-(D/E)XK nuclease superfamily protein</fullName>
    </submittedName>
</protein>
<reference evidence="1 2" key="1">
    <citation type="submission" date="2018-06" db="EMBL/GenBank/DDBJ databases">
        <title>Genomic Encyclopedia of Archaeal and Bacterial Type Strains, Phase II (KMG-II): from individual species to whole genera.</title>
        <authorList>
            <person name="Goeker M."/>
        </authorList>
    </citation>
    <scope>NUCLEOTIDE SEQUENCE [LARGE SCALE GENOMIC DNA]</scope>
    <source>
        <strain evidence="1 2">DSM 25663</strain>
    </source>
</reference>
<dbReference type="EMBL" id="QLSZ01000003">
    <property type="protein sequence ID" value="RAR73780.1"/>
    <property type="molecule type" value="Genomic_DNA"/>
</dbReference>
<evidence type="ECO:0000313" key="1">
    <source>
        <dbReference type="EMBL" id="RAR73780.1"/>
    </source>
</evidence>
<organism evidence="1 2">
    <name type="scientific">Flavobacterium aciduliphilum</name>
    <dbReference type="NCBI Taxonomy" id="1101402"/>
    <lineage>
        <taxon>Bacteria</taxon>
        <taxon>Pseudomonadati</taxon>
        <taxon>Bacteroidota</taxon>
        <taxon>Flavobacteriia</taxon>
        <taxon>Flavobacteriales</taxon>
        <taxon>Flavobacteriaceae</taxon>
        <taxon>Flavobacterium</taxon>
    </lineage>
</organism>
<comment type="caution">
    <text evidence="1">The sequence shown here is derived from an EMBL/GenBank/DDBJ whole genome shotgun (WGS) entry which is preliminary data.</text>
</comment>
<name>A0A328YJR6_9FLAO</name>
<evidence type="ECO:0000313" key="2">
    <source>
        <dbReference type="Proteomes" id="UP000248840"/>
    </source>
</evidence>
<dbReference type="OrthoDB" id="1489784at2"/>
<dbReference type="RefSeq" id="WP_112112582.1">
    <property type="nucleotide sequence ID" value="NZ_QLSZ01000003.1"/>
</dbReference>
<dbReference type="Proteomes" id="UP000248840">
    <property type="component" value="Unassembled WGS sequence"/>
</dbReference>
<accession>A0A328YJR6</accession>
<dbReference type="InterPro" id="IPR029470">
    <property type="entry name" value="PDDEXK_4"/>
</dbReference>
<keyword evidence="2" id="KW-1185">Reference proteome</keyword>
<dbReference type="AlphaFoldDB" id="A0A328YJR6"/>
<proteinExistence type="predicted"/>
<dbReference type="Pfam" id="PF14281">
    <property type="entry name" value="PDDEXK_4"/>
    <property type="match status" value="1"/>
</dbReference>
<sequence length="390" mass="46160">MNQIITNLKTNFLFQMSLSSKELFHSNMLAWLMEQKIDHDLLIAKIFIESITNQKIIGPIEKIVVKREELNIDLIIEYDIAGVRNYIFIENKMKSIPKPEQLEEYDKKIDGYILNNKIKNKTIVHHQIPYKKLLIPSEIFINVNWEVITYKKHIINILVELQQRLNSNNKNNKELYWIISKYHDFLINIISIFEFYLGDDFENKPYNFYSQEFDKIREIRLHDMLLKNVHERISMILKNRLTKENIIVSSDFTRSTGISDVFITLTNEFKMGLQIQGNTLKYFLCCDKSDNLSKKNIAICKQLVEKKLWFYDNFANPITLLSGNGRNKTELQINETTTFCEYDKGHFIYLTKSISEYKNKTIRDLIEYIVSEINNAIGKKQDIVNLINQI</sequence>
<gene>
    <name evidence="1" type="ORF">CLV55_10399</name>
</gene>